<proteinExistence type="predicted"/>
<sequence length="59" mass="6916">MIRQDFVLFNLDRVEKRGQSTAWQIAAEVIGKAKKEMVYLFLKESKRMKKPLMPATPFT</sequence>
<dbReference type="AlphaFoldDB" id="A0A7T8GRL1"/>
<accession>A0A7T8GRL1</accession>
<protein>
    <submittedName>
        <fullName evidence="1">Uncharacterized protein</fullName>
    </submittedName>
</protein>
<evidence type="ECO:0000313" key="2">
    <source>
        <dbReference type="Proteomes" id="UP000595437"/>
    </source>
</evidence>
<reference evidence="2" key="1">
    <citation type="submission" date="2021-01" db="EMBL/GenBank/DDBJ databases">
        <title>Caligus Genome Assembly.</title>
        <authorList>
            <person name="Gallardo-Escarate C."/>
        </authorList>
    </citation>
    <scope>NUCLEOTIDE SEQUENCE [LARGE SCALE GENOMIC DNA]</scope>
</reference>
<dbReference type="Proteomes" id="UP000595437">
    <property type="component" value="Chromosome 15"/>
</dbReference>
<keyword evidence="2" id="KW-1185">Reference proteome</keyword>
<organism evidence="1 2">
    <name type="scientific">Caligus rogercresseyi</name>
    <name type="common">Sea louse</name>
    <dbReference type="NCBI Taxonomy" id="217165"/>
    <lineage>
        <taxon>Eukaryota</taxon>
        <taxon>Metazoa</taxon>
        <taxon>Ecdysozoa</taxon>
        <taxon>Arthropoda</taxon>
        <taxon>Crustacea</taxon>
        <taxon>Multicrustacea</taxon>
        <taxon>Hexanauplia</taxon>
        <taxon>Copepoda</taxon>
        <taxon>Siphonostomatoida</taxon>
        <taxon>Caligidae</taxon>
        <taxon>Caligus</taxon>
    </lineage>
</organism>
<gene>
    <name evidence="1" type="ORF">FKW44_021318</name>
</gene>
<dbReference type="EMBL" id="CP045904">
    <property type="protein sequence ID" value="QQP36271.1"/>
    <property type="molecule type" value="Genomic_DNA"/>
</dbReference>
<evidence type="ECO:0000313" key="1">
    <source>
        <dbReference type="EMBL" id="QQP36271.1"/>
    </source>
</evidence>
<name>A0A7T8GRL1_CALRO</name>